<dbReference type="Pfam" id="PF15264">
    <property type="entry name" value="TSSC4"/>
    <property type="match status" value="1"/>
</dbReference>
<dbReference type="GO" id="GO:0005737">
    <property type="term" value="C:cytoplasm"/>
    <property type="evidence" value="ECO:0007669"/>
    <property type="project" value="UniProtKB-SubCell"/>
</dbReference>
<evidence type="ECO:0000256" key="2">
    <source>
        <dbReference type="ARBA" id="ARBA00004496"/>
    </source>
</evidence>
<feature type="region of interest" description="Disordered" evidence="11">
    <location>
        <begin position="98"/>
        <end position="118"/>
    </location>
</feature>
<comment type="subcellular location">
    <subcellularLocation>
        <location evidence="2">Cytoplasm</location>
    </subcellularLocation>
    <subcellularLocation>
        <location evidence="1">Nucleus</location>
    </subcellularLocation>
</comment>
<dbReference type="PANTHER" id="PTHR13445">
    <property type="entry name" value="TUMOR SUPPRESSING SUBTRANSFERABLE CANDIDATE 4 TSSC4"/>
    <property type="match status" value="1"/>
</dbReference>
<dbReference type="InterPro" id="IPR029338">
    <property type="entry name" value="TSSC4"/>
</dbReference>
<keyword evidence="8" id="KW-0539">Nucleus</keyword>
<comment type="similarity">
    <text evidence="3">Belongs to the TSSC4 family.</text>
</comment>
<dbReference type="PANTHER" id="PTHR13445:SF3">
    <property type="entry name" value="U5 SMALL NUCLEAR RIBONUCLEOPROTEIN TSSC4"/>
    <property type="match status" value="1"/>
</dbReference>
<evidence type="ECO:0000313" key="12">
    <source>
        <dbReference type="Ensembl" id="ENSACIP00000030892.1"/>
    </source>
</evidence>
<dbReference type="GeneTree" id="ENSGT00940000171378"/>
<dbReference type="GO" id="GO:0006397">
    <property type="term" value="P:mRNA processing"/>
    <property type="evidence" value="ECO:0007669"/>
    <property type="project" value="UniProtKB-KW"/>
</dbReference>
<name>A0A3Q0TFJ8_AMPCI</name>
<sequence>FCCLGAGLCATVPVNTTPSSFSLSGGSSAFSDRSHSIFDCLDSIDRQTLSSLNQNPVTDKPLLYTQKTNPPPSICPTPPKKRGVPDYLVHPERWTHYSLEDVSETSDQDNSRVPTQQGHPRVLLAPLHWI</sequence>
<keyword evidence="7" id="KW-0508">mRNA splicing</keyword>
<dbReference type="Ensembl" id="ENSACIT00000031699.1">
    <property type="protein sequence ID" value="ENSACIP00000030892.1"/>
    <property type="gene ID" value="ENSACIG00000023888.1"/>
</dbReference>
<evidence type="ECO:0000256" key="9">
    <source>
        <dbReference type="ARBA" id="ARBA00035304"/>
    </source>
</evidence>
<keyword evidence="5" id="KW-0507">mRNA processing</keyword>
<evidence type="ECO:0000256" key="3">
    <source>
        <dbReference type="ARBA" id="ARBA00010362"/>
    </source>
</evidence>
<feature type="region of interest" description="Disordered" evidence="11">
    <location>
        <begin position="52"/>
        <end position="86"/>
    </location>
</feature>
<evidence type="ECO:0000256" key="1">
    <source>
        <dbReference type="ARBA" id="ARBA00004123"/>
    </source>
</evidence>
<dbReference type="GO" id="GO:0005681">
    <property type="term" value="C:spliceosomal complex"/>
    <property type="evidence" value="ECO:0007669"/>
    <property type="project" value="UniProtKB-KW"/>
</dbReference>
<dbReference type="STRING" id="61819.ENSACIP00000030892"/>
<accession>A0A3Q0TFJ8</accession>
<evidence type="ECO:0000313" key="13">
    <source>
        <dbReference type="Proteomes" id="UP000261340"/>
    </source>
</evidence>
<evidence type="ECO:0000256" key="11">
    <source>
        <dbReference type="SAM" id="MobiDB-lite"/>
    </source>
</evidence>
<evidence type="ECO:0000256" key="6">
    <source>
        <dbReference type="ARBA" id="ARBA00022728"/>
    </source>
</evidence>
<protein>
    <recommendedName>
        <fullName evidence="9">U5 small nuclear ribonucleoprotein TSSC4</fullName>
    </recommendedName>
</protein>
<evidence type="ECO:0000256" key="5">
    <source>
        <dbReference type="ARBA" id="ARBA00022664"/>
    </source>
</evidence>
<evidence type="ECO:0000256" key="10">
    <source>
        <dbReference type="ARBA" id="ARBA00045970"/>
    </source>
</evidence>
<dbReference type="Proteomes" id="UP000261340">
    <property type="component" value="Unplaced"/>
</dbReference>
<dbReference type="AlphaFoldDB" id="A0A3Q0TFJ8"/>
<evidence type="ECO:0000256" key="7">
    <source>
        <dbReference type="ARBA" id="ARBA00023187"/>
    </source>
</evidence>
<evidence type="ECO:0000256" key="8">
    <source>
        <dbReference type="ARBA" id="ARBA00023242"/>
    </source>
</evidence>
<organism evidence="12 13">
    <name type="scientific">Amphilophus citrinellus</name>
    <name type="common">Midas cichlid</name>
    <name type="synonym">Cichlasoma citrinellum</name>
    <dbReference type="NCBI Taxonomy" id="61819"/>
    <lineage>
        <taxon>Eukaryota</taxon>
        <taxon>Metazoa</taxon>
        <taxon>Chordata</taxon>
        <taxon>Craniata</taxon>
        <taxon>Vertebrata</taxon>
        <taxon>Euteleostomi</taxon>
        <taxon>Actinopterygii</taxon>
        <taxon>Neopterygii</taxon>
        <taxon>Teleostei</taxon>
        <taxon>Neoteleostei</taxon>
        <taxon>Acanthomorphata</taxon>
        <taxon>Ovalentaria</taxon>
        <taxon>Cichlomorphae</taxon>
        <taxon>Cichliformes</taxon>
        <taxon>Cichlidae</taxon>
        <taxon>New World cichlids</taxon>
        <taxon>Cichlasomatinae</taxon>
        <taxon>Heroini</taxon>
        <taxon>Amphilophus</taxon>
    </lineage>
</organism>
<keyword evidence="13" id="KW-1185">Reference proteome</keyword>
<reference evidence="12" key="1">
    <citation type="submission" date="2025-08" db="UniProtKB">
        <authorList>
            <consortium name="Ensembl"/>
        </authorList>
    </citation>
    <scope>IDENTIFICATION</scope>
</reference>
<keyword evidence="4" id="KW-0963">Cytoplasm</keyword>
<evidence type="ECO:0000256" key="4">
    <source>
        <dbReference type="ARBA" id="ARBA00022490"/>
    </source>
</evidence>
<feature type="compositionally biased region" description="Pro residues" evidence="11">
    <location>
        <begin position="69"/>
        <end position="78"/>
    </location>
</feature>
<comment type="function">
    <text evidence="10">Protein associated with the U5 snRNP, during its maturation and its post-splicing recycling and which is required for spliceosomal tri-snRNP complex assembly in the nucleus. Has a molecular sequestering activity and transiently hinders SNRNP200 binding sites for constitutive splicing factors that intervene later during the assembly of the spliceosome and splicing. Together with its molecular sequestering activity, may also function as a molecular adapter and placeholder, coordinating the assembly of the U5 snRNP and its association with the U4/U6 di-snRNP.</text>
</comment>
<keyword evidence="6" id="KW-0747">Spliceosome</keyword>
<dbReference type="OMA" id="FDCLEDA"/>
<proteinExistence type="inferred from homology"/>
<reference evidence="12" key="2">
    <citation type="submission" date="2025-09" db="UniProtKB">
        <authorList>
            <consortium name="Ensembl"/>
        </authorList>
    </citation>
    <scope>IDENTIFICATION</scope>
</reference>
<dbReference type="GO" id="GO:0008380">
    <property type="term" value="P:RNA splicing"/>
    <property type="evidence" value="ECO:0007669"/>
    <property type="project" value="UniProtKB-KW"/>
</dbReference>